<feature type="domain" description="Integrase catalytic" evidence="3">
    <location>
        <begin position="45"/>
        <end position="207"/>
    </location>
</feature>
<dbReference type="InterPro" id="IPR036397">
    <property type="entry name" value="RNaseH_sf"/>
</dbReference>
<feature type="compositionally biased region" description="Polar residues" evidence="2">
    <location>
        <begin position="336"/>
        <end position="346"/>
    </location>
</feature>
<dbReference type="Pfam" id="PF00665">
    <property type="entry name" value="rve"/>
    <property type="match status" value="1"/>
</dbReference>
<dbReference type="SUPFAM" id="SSF53098">
    <property type="entry name" value="Ribonuclease H-like"/>
    <property type="match status" value="1"/>
</dbReference>
<keyword evidence="4" id="KW-1185">Reference proteome</keyword>
<dbReference type="PANTHER" id="PTHR37984:SF12">
    <property type="entry name" value="RIBONUCLEASE H"/>
    <property type="match status" value="1"/>
</dbReference>
<evidence type="ECO:0000256" key="1">
    <source>
        <dbReference type="ARBA" id="ARBA00039658"/>
    </source>
</evidence>
<dbReference type="PANTHER" id="PTHR37984">
    <property type="entry name" value="PROTEIN CBG26694"/>
    <property type="match status" value="1"/>
</dbReference>
<protein>
    <recommendedName>
        <fullName evidence="1">Gypsy retrotransposon integrase-like protein 1</fullName>
    </recommendedName>
</protein>
<dbReference type="Gene3D" id="1.10.340.70">
    <property type="match status" value="1"/>
</dbReference>
<accession>A0ABM3YUD7</accession>
<organism evidence="4 5">
    <name type="scientific">Pantherophis guttatus</name>
    <name type="common">Corn snake</name>
    <name type="synonym">Elaphe guttata</name>
    <dbReference type="NCBI Taxonomy" id="94885"/>
    <lineage>
        <taxon>Eukaryota</taxon>
        <taxon>Metazoa</taxon>
        <taxon>Chordata</taxon>
        <taxon>Craniata</taxon>
        <taxon>Vertebrata</taxon>
        <taxon>Euteleostomi</taxon>
        <taxon>Lepidosauria</taxon>
        <taxon>Squamata</taxon>
        <taxon>Bifurcata</taxon>
        <taxon>Unidentata</taxon>
        <taxon>Episquamata</taxon>
        <taxon>Toxicofera</taxon>
        <taxon>Serpentes</taxon>
        <taxon>Colubroidea</taxon>
        <taxon>Colubridae</taxon>
        <taxon>Colubrinae</taxon>
        <taxon>Pantherophis</taxon>
    </lineage>
</organism>
<dbReference type="PROSITE" id="PS50994">
    <property type="entry name" value="INTEGRASE"/>
    <property type="match status" value="1"/>
</dbReference>
<evidence type="ECO:0000313" key="4">
    <source>
        <dbReference type="Proteomes" id="UP001652622"/>
    </source>
</evidence>
<evidence type="ECO:0000259" key="3">
    <source>
        <dbReference type="PROSITE" id="PS50994"/>
    </source>
</evidence>
<dbReference type="Pfam" id="PF17921">
    <property type="entry name" value="Integrase_H2C2"/>
    <property type="match status" value="1"/>
</dbReference>
<dbReference type="RefSeq" id="XP_060539733.1">
    <property type="nucleotide sequence ID" value="XM_060683750.1"/>
</dbReference>
<gene>
    <name evidence="5" type="primary">LOC132709589</name>
</gene>
<evidence type="ECO:0000256" key="2">
    <source>
        <dbReference type="SAM" id="MobiDB-lite"/>
    </source>
</evidence>
<feature type="compositionally biased region" description="Polar residues" evidence="2">
    <location>
        <begin position="278"/>
        <end position="287"/>
    </location>
</feature>
<name>A0ABM3YUD7_PANGU</name>
<dbReference type="InterPro" id="IPR012337">
    <property type="entry name" value="RNaseH-like_sf"/>
</dbReference>
<dbReference type="Proteomes" id="UP001652622">
    <property type="component" value="Unplaced"/>
</dbReference>
<dbReference type="GeneID" id="132709589"/>
<proteinExistence type="predicted"/>
<dbReference type="InterPro" id="IPR041588">
    <property type="entry name" value="Integrase_H2C2"/>
</dbReference>
<dbReference type="InterPro" id="IPR050951">
    <property type="entry name" value="Retrovirus_Pol_polyprotein"/>
</dbReference>
<sequence length="426" mass="47514">MKALARSLVWWPLLDSEIEQWVASCSTCQLSRPAPPAAPVREWEAPRYPWARIHMDLAGPFRGQMFLVVVDAYSKWVELAVMHSTTSEAIVKVLERLFATHGLPDLIVTDNGPQFTSAPFQMFLAMKGIRHATTAPYHPAANGLAERAVRSAKEALSRLPQSDWHHTLNQYMLAQHTTPCPVTKFSPAELLMGRRLRTPLDRLHPSYAPDTLHDTATRFRTFAPGDLVYAQNYGSNVHWLPGCVLYLTGPYSYRVQLDDGRECRRHINQLRRRVVSEASAQPSQPITTRGGPEHPPTSPLTTQAFEHLATPEPSTAATSPDLFGSSKLSMVPAAASAQTPEILTQDTPAPPPTAAAPVLRRSGRSRRRPPYLEDYACAIRQRGPDHRTNRRERAVFGPEPRMLCCLHWFIAAISPQEGVEWLIGPP</sequence>
<dbReference type="InterPro" id="IPR001584">
    <property type="entry name" value="Integrase_cat-core"/>
</dbReference>
<feature type="region of interest" description="Disordered" evidence="2">
    <location>
        <begin position="274"/>
        <end position="301"/>
    </location>
</feature>
<feature type="region of interest" description="Disordered" evidence="2">
    <location>
        <begin position="334"/>
        <end position="367"/>
    </location>
</feature>
<evidence type="ECO:0000313" key="5">
    <source>
        <dbReference type="RefSeq" id="XP_060539733.1"/>
    </source>
</evidence>
<dbReference type="Gene3D" id="3.30.420.10">
    <property type="entry name" value="Ribonuclease H-like superfamily/Ribonuclease H"/>
    <property type="match status" value="1"/>
</dbReference>
<reference evidence="5" key="1">
    <citation type="submission" date="2025-08" db="UniProtKB">
        <authorList>
            <consortium name="RefSeq"/>
        </authorList>
    </citation>
    <scope>IDENTIFICATION</scope>
    <source>
        <tissue evidence="5">Blood</tissue>
    </source>
</reference>